<dbReference type="InterPro" id="IPR008979">
    <property type="entry name" value="Galactose-bd-like_sf"/>
</dbReference>
<evidence type="ECO:0008006" key="4">
    <source>
        <dbReference type="Google" id="ProtNLM"/>
    </source>
</evidence>
<evidence type="ECO:0000313" key="2">
    <source>
        <dbReference type="EMBL" id="GLR16102.1"/>
    </source>
</evidence>
<comment type="caution">
    <text evidence="2">The sequence shown here is derived from an EMBL/GenBank/DDBJ whole genome shotgun (WGS) entry which is preliminary data.</text>
</comment>
<dbReference type="NCBIfam" id="TIGR04131">
    <property type="entry name" value="Bac_Flav_CTERM"/>
    <property type="match status" value="1"/>
</dbReference>
<evidence type="ECO:0000313" key="3">
    <source>
        <dbReference type="Proteomes" id="UP001156666"/>
    </source>
</evidence>
<organism evidence="2 3">
    <name type="scientific">Portibacter lacus</name>
    <dbReference type="NCBI Taxonomy" id="1099794"/>
    <lineage>
        <taxon>Bacteria</taxon>
        <taxon>Pseudomonadati</taxon>
        <taxon>Bacteroidota</taxon>
        <taxon>Saprospiria</taxon>
        <taxon>Saprospirales</taxon>
        <taxon>Haliscomenobacteraceae</taxon>
        <taxon>Portibacter</taxon>
    </lineage>
</organism>
<accession>A0AA37SMI1</accession>
<proteinExistence type="predicted"/>
<protein>
    <recommendedName>
        <fullName evidence="4">P/Homo B domain-containing protein</fullName>
    </recommendedName>
</protein>
<dbReference type="Gene3D" id="2.60.120.260">
    <property type="entry name" value="Galactose-binding domain-like"/>
    <property type="match status" value="1"/>
</dbReference>
<evidence type="ECO:0000256" key="1">
    <source>
        <dbReference type="SAM" id="SignalP"/>
    </source>
</evidence>
<dbReference type="InterPro" id="IPR013783">
    <property type="entry name" value="Ig-like_fold"/>
</dbReference>
<feature type="signal peptide" evidence="1">
    <location>
        <begin position="1"/>
        <end position="22"/>
    </location>
</feature>
<dbReference type="Pfam" id="PF13585">
    <property type="entry name" value="CHU_C"/>
    <property type="match status" value="1"/>
</dbReference>
<name>A0AA37SMI1_9BACT</name>
<dbReference type="Gene3D" id="2.60.40.10">
    <property type="entry name" value="Immunoglobulins"/>
    <property type="match status" value="2"/>
</dbReference>
<gene>
    <name evidence="2" type="ORF">GCM10007940_07170</name>
</gene>
<dbReference type="Proteomes" id="UP001156666">
    <property type="component" value="Unassembled WGS sequence"/>
</dbReference>
<dbReference type="InterPro" id="IPR026341">
    <property type="entry name" value="T9SS_type_B"/>
</dbReference>
<reference evidence="2" key="1">
    <citation type="journal article" date="2014" name="Int. J. Syst. Evol. Microbiol.">
        <title>Complete genome sequence of Corynebacterium casei LMG S-19264T (=DSM 44701T), isolated from a smear-ripened cheese.</title>
        <authorList>
            <consortium name="US DOE Joint Genome Institute (JGI-PGF)"/>
            <person name="Walter F."/>
            <person name="Albersmeier A."/>
            <person name="Kalinowski J."/>
            <person name="Ruckert C."/>
        </authorList>
    </citation>
    <scope>NUCLEOTIDE SEQUENCE</scope>
    <source>
        <strain evidence="2">NBRC 108769</strain>
    </source>
</reference>
<dbReference type="RefSeq" id="WP_235294744.1">
    <property type="nucleotide sequence ID" value="NZ_BSOH01000003.1"/>
</dbReference>
<feature type="chain" id="PRO_5041400478" description="P/Homo B domain-containing protein" evidence="1">
    <location>
        <begin position="23"/>
        <end position="1564"/>
    </location>
</feature>
<dbReference type="SUPFAM" id="SSF49785">
    <property type="entry name" value="Galactose-binding domain-like"/>
    <property type="match status" value="1"/>
</dbReference>
<keyword evidence="1" id="KW-0732">Signal</keyword>
<keyword evidence="3" id="KW-1185">Reference proteome</keyword>
<dbReference type="EMBL" id="BSOH01000003">
    <property type="protein sequence ID" value="GLR16102.1"/>
    <property type="molecule type" value="Genomic_DNA"/>
</dbReference>
<sequence length="1564" mass="168501">MNICCKTLFALLFYFTALSLHAQCANVFGSFDIPDNTDTCLVVNVSGVINDDLSLGTILSGLEIEFEHDALSDLLMILTSPSGQEITLIGDLDQNGSLTPGANWNILFTECLGGAIPHSGTSEIWDNSEFNQIGGNYTGIYYPSDGCFEDFNVGSVNGDWTLCIIDGFEFNTGHISRIGFILNGNATCVSNTCNAEAGTQDISDIEVCLNDDLNLDLGLNGEINDPEYTIAYLISQNDVLTSINLDGNFIGIDAGIYDICAVSVNNDDLLSFINSPLTYTELITGITLGNLPFCIDLTDNCTTVEFIEAPAVRVMDEVICNGEEVIIGGEVFNTEGTFSATAPRMAGDLCDTTVVLNLEIIGIQPIIQASAPELNCNTTTITLDASGSIEENGSTFLWTTTDGLITSDPTQLTIDISQPGTYFLEQSENGCQLSTSINITLDAAVPQFTISAPPLSCVDESVLLSVNSSANIVSAIWTGPFEFTSTTIEPTVSHAGRYTALLTDDAGCQVMGFYDLEQGPDQPTIEATAPNISCTVSSVQISVSDNSYSIYRWTGPLGFVSNIAEPMVTIPGEYFLEVHNADGCKGYTSLVVIGDVGIFDYEVTGEDFLCNGGVVTISASSEASNAIYSWTGPNNFFSSSATNSVASEGTYYVEIFANGCYVRDSVTLIRDISDLPDYNVMVENIGDCENPLWRLTAIPLANEFQTSLVRWGLTGVAVLGTGNQIDVNTAGNYFLLINTFNGCSVVYRFTIDPINGTPTFNIIQKTNVSCTTGPNSGVIGITQNPDYAYNWTSDGGFTADTSYIANLAPGFYYLTITDINTGCVSLYSDRIIADTIPRTSSISNTEINCINPEANIFLTANGGGNTYAWSGPNNSSFTTKNLSISEPGQYMVTITGGNGCITLDTATVIQDTDPPVFSLADTSLECETQSATLNANVTDPGVIYQWEGPNDYSSSIASPVVFGTGQYNLTLTGQNGCISNTSILVSPNPDTPIPSISALDTLTCADTLVSISAEANVPIASYLWDGPGLFTSDLQNPMVSEPGEYIVTIESQEGCIAFDTIEVIQELILPEVTYSFDGSVECIDIESQLKGITTDPGATFLWTGPNGFSSTDQNTVALDTGEYIYTIRGSNNCVDSDTFNISSIDIDVINTSNLINCYNPNIDISELSDSLSYDIEWASPSGVVSNVEFLIPNETGIYTGIVRGSNGCNAQVEVDISYDTIKPFAMIQQAGTIRCDENIISLNANGSSTGNEYSYSWMTNDGIILNGIDSFVTQIQGIGNYDLIVTNNNNGCIRNTTYFAQEAPVEFIDITLESENPRCFGENNGSVKFIEGLGGTGPYTFSLDNLFYADDSLLNNLSPGEYTFFAKDSFGCIVEQMFTIFETTALELELGDNIDVFLGDETEISANTNLTMDQIESIRWQIENQIGCGDCLSFTLTPNEDLLVELTIIDEKGCTITDQVRVRVDQEPVLFKPNVFSPNDDGVNDIFYISSNPGVAQIKSILIFDRWGNKVHENFNFPPGDMSAGWDGKMNGQVLQPGVYVYKVIVEMITGDQRIVNGDVTILK</sequence>
<reference evidence="2" key="2">
    <citation type="submission" date="2023-01" db="EMBL/GenBank/DDBJ databases">
        <title>Draft genome sequence of Portibacter lacus strain NBRC 108769.</title>
        <authorList>
            <person name="Sun Q."/>
            <person name="Mori K."/>
        </authorList>
    </citation>
    <scope>NUCLEOTIDE SEQUENCE</scope>
    <source>
        <strain evidence="2">NBRC 108769</strain>
    </source>
</reference>